<evidence type="ECO:0000313" key="2">
    <source>
        <dbReference type="EMBL" id="SVC00488.1"/>
    </source>
</evidence>
<protein>
    <submittedName>
        <fullName evidence="2">Uncharacterized protein</fullName>
    </submittedName>
</protein>
<dbReference type="EMBL" id="UINC01068124">
    <property type="protein sequence ID" value="SVC00488.1"/>
    <property type="molecule type" value="Genomic_DNA"/>
</dbReference>
<name>A0A382ILN4_9ZZZZ</name>
<organism evidence="2">
    <name type="scientific">marine metagenome</name>
    <dbReference type="NCBI Taxonomy" id="408172"/>
    <lineage>
        <taxon>unclassified sequences</taxon>
        <taxon>metagenomes</taxon>
        <taxon>ecological metagenomes</taxon>
    </lineage>
</organism>
<proteinExistence type="predicted"/>
<feature type="compositionally biased region" description="Polar residues" evidence="1">
    <location>
        <begin position="1"/>
        <end position="14"/>
    </location>
</feature>
<dbReference type="AlphaFoldDB" id="A0A382ILN4"/>
<gene>
    <name evidence="2" type="ORF">METZ01_LOCUS253342</name>
</gene>
<reference evidence="2" key="1">
    <citation type="submission" date="2018-05" db="EMBL/GenBank/DDBJ databases">
        <authorList>
            <person name="Lanie J.A."/>
            <person name="Ng W.-L."/>
            <person name="Kazmierczak K.M."/>
            <person name="Andrzejewski T.M."/>
            <person name="Davidsen T.M."/>
            <person name="Wayne K.J."/>
            <person name="Tettelin H."/>
            <person name="Glass J.I."/>
            <person name="Rusch D."/>
            <person name="Podicherti R."/>
            <person name="Tsui H.-C.T."/>
            <person name="Winkler M.E."/>
        </authorList>
    </citation>
    <scope>NUCLEOTIDE SEQUENCE</scope>
</reference>
<feature type="region of interest" description="Disordered" evidence="1">
    <location>
        <begin position="1"/>
        <end position="22"/>
    </location>
</feature>
<feature type="region of interest" description="Disordered" evidence="1">
    <location>
        <begin position="73"/>
        <end position="93"/>
    </location>
</feature>
<sequence length="93" mass="10720">MITAQEQTQENPDNQAPLIPLSDFRKSGRAPVEMHHLIFYNKDSLVKHGVICKFGRKWLVSEPQLFQWLREHGANAGRPKRPKEQNANENSLT</sequence>
<evidence type="ECO:0000256" key="1">
    <source>
        <dbReference type="SAM" id="MobiDB-lite"/>
    </source>
</evidence>
<accession>A0A382ILN4</accession>